<evidence type="ECO:0008006" key="3">
    <source>
        <dbReference type="Google" id="ProtNLM"/>
    </source>
</evidence>
<evidence type="ECO:0000313" key="1">
    <source>
        <dbReference type="EMBL" id="KAJ3666185.1"/>
    </source>
</evidence>
<proteinExistence type="predicted"/>
<sequence length="102" mass="12514">MQKTCTYSYNESIIRIRNVVKRQYGVWKRRFPILKIDLLFKFKQFTATAVIHNMALKENEMIPEDWVEREKEENHEPIQEFPDYHPSHTIRQNIINEYFARL</sequence>
<accession>A0AA38MPG4</accession>
<dbReference type="Proteomes" id="UP001168821">
    <property type="component" value="Unassembled WGS sequence"/>
</dbReference>
<dbReference type="AlphaFoldDB" id="A0AA38MPG4"/>
<dbReference type="EMBL" id="JALNTZ010000001">
    <property type="protein sequence ID" value="KAJ3666185.1"/>
    <property type="molecule type" value="Genomic_DNA"/>
</dbReference>
<evidence type="ECO:0000313" key="2">
    <source>
        <dbReference type="Proteomes" id="UP001168821"/>
    </source>
</evidence>
<reference evidence="1" key="1">
    <citation type="journal article" date="2023" name="G3 (Bethesda)">
        <title>Whole genome assemblies of Zophobas morio and Tenebrio molitor.</title>
        <authorList>
            <person name="Kaur S."/>
            <person name="Stinson S.A."/>
            <person name="diCenzo G.C."/>
        </authorList>
    </citation>
    <scope>NUCLEOTIDE SEQUENCE</scope>
    <source>
        <strain evidence="1">QUZm001</strain>
    </source>
</reference>
<name>A0AA38MPG4_9CUCU</name>
<keyword evidence="2" id="KW-1185">Reference proteome</keyword>
<organism evidence="1 2">
    <name type="scientific">Zophobas morio</name>
    <dbReference type="NCBI Taxonomy" id="2755281"/>
    <lineage>
        <taxon>Eukaryota</taxon>
        <taxon>Metazoa</taxon>
        <taxon>Ecdysozoa</taxon>
        <taxon>Arthropoda</taxon>
        <taxon>Hexapoda</taxon>
        <taxon>Insecta</taxon>
        <taxon>Pterygota</taxon>
        <taxon>Neoptera</taxon>
        <taxon>Endopterygota</taxon>
        <taxon>Coleoptera</taxon>
        <taxon>Polyphaga</taxon>
        <taxon>Cucujiformia</taxon>
        <taxon>Tenebrionidae</taxon>
        <taxon>Zophobas</taxon>
    </lineage>
</organism>
<comment type="caution">
    <text evidence="1">The sequence shown here is derived from an EMBL/GenBank/DDBJ whole genome shotgun (WGS) entry which is preliminary data.</text>
</comment>
<protein>
    <recommendedName>
        <fullName evidence="3">DDE Tnp4 domain-containing protein</fullName>
    </recommendedName>
</protein>
<gene>
    <name evidence="1" type="ORF">Zmor_001638</name>
</gene>